<dbReference type="AlphaFoldDB" id="A0AAV9FH48"/>
<evidence type="ECO:0000256" key="1">
    <source>
        <dbReference type="SAM" id="MobiDB-lite"/>
    </source>
</evidence>
<reference evidence="2" key="1">
    <citation type="journal article" date="2023" name="Nat. Commun.">
        <title>Diploid and tetraploid genomes of Acorus and the evolution of monocots.</title>
        <authorList>
            <person name="Ma L."/>
            <person name="Liu K.W."/>
            <person name="Li Z."/>
            <person name="Hsiao Y.Y."/>
            <person name="Qi Y."/>
            <person name="Fu T."/>
            <person name="Tang G.D."/>
            <person name="Zhang D."/>
            <person name="Sun W.H."/>
            <person name="Liu D.K."/>
            <person name="Li Y."/>
            <person name="Chen G.Z."/>
            <person name="Liu X.D."/>
            <person name="Liao X.Y."/>
            <person name="Jiang Y.T."/>
            <person name="Yu X."/>
            <person name="Hao Y."/>
            <person name="Huang J."/>
            <person name="Zhao X.W."/>
            <person name="Ke S."/>
            <person name="Chen Y.Y."/>
            <person name="Wu W.L."/>
            <person name="Hsu J.L."/>
            <person name="Lin Y.F."/>
            <person name="Huang M.D."/>
            <person name="Li C.Y."/>
            <person name="Huang L."/>
            <person name="Wang Z.W."/>
            <person name="Zhao X."/>
            <person name="Zhong W.Y."/>
            <person name="Peng D.H."/>
            <person name="Ahmad S."/>
            <person name="Lan S."/>
            <person name="Zhang J.S."/>
            <person name="Tsai W.C."/>
            <person name="Van de Peer Y."/>
            <person name="Liu Z.J."/>
        </authorList>
    </citation>
    <scope>NUCLEOTIDE SEQUENCE</scope>
    <source>
        <strain evidence="2">CP</strain>
    </source>
</reference>
<feature type="region of interest" description="Disordered" evidence="1">
    <location>
        <begin position="23"/>
        <end position="57"/>
    </location>
</feature>
<name>A0AAV9FH48_ACOCL</name>
<evidence type="ECO:0000313" key="3">
    <source>
        <dbReference type="Proteomes" id="UP001180020"/>
    </source>
</evidence>
<feature type="compositionally biased region" description="Basic and acidic residues" evidence="1">
    <location>
        <begin position="23"/>
        <end position="38"/>
    </location>
</feature>
<dbReference type="Proteomes" id="UP001180020">
    <property type="component" value="Unassembled WGS sequence"/>
</dbReference>
<protein>
    <submittedName>
        <fullName evidence="2">Uncharacterized protein</fullName>
    </submittedName>
</protein>
<organism evidence="2 3">
    <name type="scientific">Acorus calamus</name>
    <name type="common">Sweet flag</name>
    <dbReference type="NCBI Taxonomy" id="4465"/>
    <lineage>
        <taxon>Eukaryota</taxon>
        <taxon>Viridiplantae</taxon>
        <taxon>Streptophyta</taxon>
        <taxon>Embryophyta</taxon>
        <taxon>Tracheophyta</taxon>
        <taxon>Spermatophyta</taxon>
        <taxon>Magnoliopsida</taxon>
        <taxon>Liliopsida</taxon>
        <taxon>Acoraceae</taxon>
        <taxon>Acorus</taxon>
    </lineage>
</organism>
<comment type="caution">
    <text evidence="2">The sequence shown here is derived from an EMBL/GenBank/DDBJ whole genome shotgun (WGS) entry which is preliminary data.</text>
</comment>
<proteinExistence type="predicted"/>
<keyword evidence="3" id="KW-1185">Reference proteome</keyword>
<evidence type="ECO:0000313" key="2">
    <source>
        <dbReference type="EMBL" id="KAK1324931.1"/>
    </source>
</evidence>
<accession>A0AAV9FH48</accession>
<dbReference type="EMBL" id="JAUJYO010000001">
    <property type="protein sequence ID" value="KAK1324931.1"/>
    <property type="molecule type" value="Genomic_DNA"/>
</dbReference>
<sequence>MQSPPLVAPVPFRVAAAAGVQEKAKRDVDIEVDAEHVGPDGGAEAGRGIEVSQAGNE</sequence>
<reference evidence="2" key="2">
    <citation type="submission" date="2023-06" db="EMBL/GenBank/DDBJ databases">
        <authorList>
            <person name="Ma L."/>
            <person name="Liu K.-W."/>
            <person name="Li Z."/>
            <person name="Hsiao Y.-Y."/>
            <person name="Qi Y."/>
            <person name="Fu T."/>
            <person name="Tang G."/>
            <person name="Zhang D."/>
            <person name="Sun W.-H."/>
            <person name="Liu D.-K."/>
            <person name="Li Y."/>
            <person name="Chen G.-Z."/>
            <person name="Liu X.-D."/>
            <person name="Liao X.-Y."/>
            <person name="Jiang Y.-T."/>
            <person name="Yu X."/>
            <person name="Hao Y."/>
            <person name="Huang J."/>
            <person name="Zhao X.-W."/>
            <person name="Ke S."/>
            <person name="Chen Y.-Y."/>
            <person name="Wu W.-L."/>
            <person name="Hsu J.-L."/>
            <person name="Lin Y.-F."/>
            <person name="Huang M.-D."/>
            <person name="Li C.-Y."/>
            <person name="Huang L."/>
            <person name="Wang Z.-W."/>
            <person name="Zhao X."/>
            <person name="Zhong W.-Y."/>
            <person name="Peng D.-H."/>
            <person name="Ahmad S."/>
            <person name="Lan S."/>
            <person name="Zhang J.-S."/>
            <person name="Tsai W.-C."/>
            <person name="Van De Peer Y."/>
            <person name="Liu Z.-J."/>
        </authorList>
    </citation>
    <scope>NUCLEOTIDE SEQUENCE</scope>
    <source>
        <strain evidence="2">CP</strain>
        <tissue evidence="2">Leaves</tissue>
    </source>
</reference>
<gene>
    <name evidence="2" type="ORF">QJS10_CPA01g02736</name>
</gene>